<organism evidence="2 3">
    <name type="scientific">Herpetosiphon gulosus</name>
    <dbReference type="NCBI Taxonomy" id="1973496"/>
    <lineage>
        <taxon>Bacteria</taxon>
        <taxon>Bacillati</taxon>
        <taxon>Chloroflexota</taxon>
        <taxon>Chloroflexia</taxon>
        <taxon>Herpetosiphonales</taxon>
        <taxon>Herpetosiphonaceae</taxon>
        <taxon>Herpetosiphon</taxon>
    </lineage>
</organism>
<proteinExistence type="predicted"/>
<sequence>MSGIPSVIQRINFDVSSRHINPITNNDREKIPLINSPSDNATRHMPSRSILHATPPIIEKKPMQKMPVFKRSKIDNIIMPRFGFLTVLGT</sequence>
<protein>
    <submittedName>
        <fullName evidence="2">Uncharacterized protein</fullName>
    </submittedName>
</protein>
<keyword evidence="3" id="KW-1185">Reference proteome</keyword>
<feature type="region of interest" description="Disordered" evidence="1">
    <location>
        <begin position="20"/>
        <end position="54"/>
    </location>
</feature>
<evidence type="ECO:0000256" key="1">
    <source>
        <dbReference type="SAM" id="MobiDB-lite"/>
    </source>
</evidence>
<dbReference type="Proteomes" id="UP001428290">
    <property type="component" value="Unassembled WGS sequence"/>
</dbReference>
<comment type="caution">
    <text evidence="2">The sequence shown here is derived from an EMBL/GenBank/DDBJ whole genome shotgun (WGS) entry which is preliminary data.</text>
</comment>
<accession>A0ABP9X5M0</accession>
<gene>
    <name evidence="2" type="ORF">Hgul01_04479</name>
</gene>
<evidence type="ECO:0000313" key="3">
    <source>
        <dbReference type="Proteomes" id="UP001428290"/>
    </source>
</evidence>
<evidence type="ECO:0000313" key="2">
    <source>
        <dbReference type="EMBL" id="GAA5530659.1"/>
    </source>
</evidence>
<reference evidence="2 3" key="1">
    <citation type="submission" date="2024-02" db="EMBL/GenBank/DDBJ databases">
        <title>Herpetosiphon gulosus NBRC 112829.</title>
        <authorList>
            <person name="Ichikawa N."/>
            <person name="Katano-Makiyama Y."/>
            <person name="Hidaka K."/>
        </authorList>
    </citation>
    <scope>NUCLEOTIDE SEQUENCE [LARGE SCALE GENOMIC DNA]</scope>
    <source>
        <strain evidence="2 3">NBRC 112829</strain>
    </source>
</reference>
<name>A0ABP9X5M0_9CHLR</name>
<dbReference type="EMBL" id="BAABRU010000021">
    <property type="protein sequence ID" value="GAA5530659.1"/>
    <property type="molecule type" value="Genomic_DNA"/>
</dbReference>